<dbReference type="GO" id="GO:0012505">
    <property type="term" value="C:endomembrane system"/>
    <property type="evidence" value="ECO:0007669"/>
    <property type="project" value="UniProtKB-SubCell"/>
</dbReference>
<dbReference type="InterPro" id="IPR027417">
    <property type="entry name" value="P-loop_NTPase"/>
</dbReference>
<keyword evidence="7" id="KW-0636">Prenylation</keyword>
<evidence type="ECO:0000256" key="5">
    <source>
        <dbReference type="ARBA" id="ARBA00023134"/>
    </source>
</evidence>
<dbReference type="FunFam" id="3.40.50.300:FF:002897">
    <property type="entry name" value="Small GTP binding protein Rab7 putative"/>
    <property type="match status" value="1"/>
</dbReference>
<evidence type="ECO:0000313" key="9">
    <source>
        <dbReference type="EMBL" id="KAK9678700.1"/>
    </source>
</evidence>
<comment type="subcellular location">
    <subcellularLocation>
        <location evidence="8">Endomembrane system</location>
        <topology evidence="8">Lipid-anchor</topology>
        <orientation evidence="8">Cytoplasmic side</orientation>
    </subcellularLocation>
</comment>
<dbReference type="PANTHER" id="PTHR47981">
    <property type="entry name" value="RAB FAMILY"/>
    <property type="match status" value="1"/>
</dbReference>
<accession>A0AAW1HRE0</accession>
<dbReference type="NCBIfam" id="TIGR00231">
    <property type="entry name" value="small_GTP"/>
    <property type="match status" value="1"/>
</dbReference>
<dbReference type="GO" id="GO:0003924">
    <property type="term" value="F:GTPase activity"/>
    <property type="evidence" value="ECO:0007669"/>
    <property type="project" value="InterPro"/>
</dbReference>
<proteinExistence type="inferred from homology"/>
<reference evidence="9" key="1">
    <citation type="submission" date="2024-03" db="EMBL/GenBank/DDBJ databases">
        <title>WGS assembly of Saponaria officinalis var. Norfolk2.</title>
        <authorList>
            <person name="Jenkins J."/>
            <person name="Shu S."/>
            <person name="Grimwood J."/>
            <person name="Barry K."/>
            <person name="Goodstein D."/>
            <person name="Schmutz J."/>
            <person name="Leebens-Mack J."/>
            <person name="Osbourn A."/>
        </authorList>
    </citation>
    <scope>NUCLEOTIDE SEQUENCE [LARGE SCALE GENOMIC DNA]</scope>
    <source>
        <strain evidence="9">JIC</strain>
    </source>
</reference>
<evidence type="ECO:0000313" key="10">
    <source>
        <dbReference type="Proteomes" id="UP001443914"/>
    </source>
</evidence>
<evidence type="ECO:0008006" key="11">
    <source>
        <dbReference type="Google" id="ProtNLM"/>
    </source>
</evidence>
<dbReference type="AlphaFoldDB" id="A0AAW1HRE0"/>
<evidence type="ECO:0000256" key="7">
    <source>
        <dbReference type="ARBA" id="ARBA00023289"/>
    </source>
</evidence>
<comment type="similarity">
    <text evidence="1">Belongs to the small GTPase superfamily. Rab family.</text>
</comment>
<evidence type="ECO:0000256" key="2">
    <source>
        <dbReference type="ARBA" id="ARBA00022481"/>
    </source>
</evidence>
<dbReference type="PRINTS" id="PR00449">
    <property type="entry name" value="RASTRNSFRMNG"/>
</dbReference>
<keyword evidence="4" id="KW-0813">Transport</keyword>
<sequence length="209" mass="22996">MSSTPMQRTLLKVIVLGNSGVGKTSLINRYVHQKFNQQFKPTIGADFVTRELQVEGKLVSLQIWDTAGQERFHSLGPAFFRGADSCVLVYDVNVQGTFDALQAWRDDFIKQTDISDPARFPFVVIGNKIDVDGGASRAVSNKRAKEWCTSIGDVPYFETSALENQNVDEAFSAIANVALSHGPPQDIYYENMAGSLSEIVEPQRGGCPC</sequence>
<dbReference type="SMART" id="SM00173">
    <property type="entry name" value="RAS"/>
    <property type="match status" value="1"/>
</dbReference>
<evidence type="ECO:0000256" key="4">
    <source>
        <dbReference type="ARBA" id="ARBA00022927"/>
    </source>
</evidence>
<dbReference type="Pfam" id="PF00071">
    <property type="entry name" value="Ras"/>
    <property type="match status" value="1"/>
</dbReference>
<keyword evidence="6" id="KW-0449">Lipoprotein</keyword>
<dbReference type="GO" id="GO:0005525">
    <property type="term" value="F:GTP binding"/>
    <property type="evidence" value="ECO:0007669"/>
    <property type="project" value="UniProtKB-KW"/>
</dbReference>
<dbReference type="Proteomes" id="UP001443914">
    <property type="component" value="Unassembled WGS sequence"/>
</dbReference>
<dbReference type="GO" id="GO:0005774">
    <property type="term" value="C:vacuolar membrane"/>
    <property type="evidence" value="ECO:0007669"/>
    <property type="project" value="TreeGrafter"/>
</dbReference>
<evidence type="ECO:0000256" key="3">
    <source>
        <dbReference type="ARBA" id="ARBA00022741"/>
    </source>
</evidence>
<dbReference type="PROSITE" id="PS51419">
    <property type="entry name" value="RAB"/>
    <property type="match status" value="1"/>
</dbReference>
<protein>
    <recommendedName>
        <fullName evidence="11">Ras-related protein Rab7</fullName>
    </recommendedName>
</protein>
<dbReference type="CDD" id="cd01862">
    <property type="entry name" value="Rab7"/>
    <property type="match status" value="1"/>
</dbReference>
<dbReference type="SMART" id="SM00175">
    <property type="entry name" value="RAB"/>
    <property type="match status" value="1"/>
</dbReference>
<dbReference type="PROSITE" id="PS51421">
    <property type="entry name" value="RAS"/>
    <property type="match status" value="1"/>
</dbReference>
<dbReference type="PANTHER" id="PTHR47981:SF2">
    <property type="entry name" value="RAS-RELATED PROTEIN RABG3B"/>
    <property type="match status" value="1"/>
</dbReference>
<evidence type="ECO:0000256" key="1">
    <source>
        <dbReference type="ARBA" id="ARBA00006270"/>
    </source>
</evidence>
<comment type="caution">
    <text evidence="9">The sequence shown here is derived from an EMBL/GenBank/DDBJ whole genome shotgun (WGS) entry which is preliminary data.</text>
</comment>
<evidence type="ECO:0000256" key="8">
    <source>
        <dbReference type="ARBA" id="ARBA00046278"/>
    </source>
</evidence>
<gene>
    <name evidence="9" type="ORF">RND81_11G227900</name>
</gene>
<keyword evidence="10" id="KW-1185">Reference proteome</keyword>
<evidence type="ECO:0000256" key="6">
    <source>
        <dbReference type="ARBA" id="ARBA00023288"/>
    </source>
</evidence>
<keyword evidence="3" id="KW-0547">Nucleotide-binding</keyword>
<dbReference type="SMART" id="SM00176">
    <property type="entry name" value="RAN"/>
    <property type="match status" value="1"/>
</dbReference>
<organism evidence="9 10">
    <name type="scientific">Saponaria officinalis</name>
    <name type="common">Common soapwort</name>
    <name type="synonym">Lychnis saponaria</name>
    <dbReference type="NCBI Taxonomy" id="3572"/>
    <lineage>
        <taxon>Eukaryota</taxon>
        <taxon>Viridiplantae</taxon>
        <taxon>Streptophyta</taxon>
        <taxon>Embryophyta</taxon>
        <taxon>Tracheophyta</taxon>
        <taxon>Spermatophyta</taxon>
        <taxon>Magnoliopsida</taxon>
        <taxon>eudicotyledons</taxon>
        <taxon>Gunneridae</taxon>
        <taxon>Pentapetalae</taxon>
        <taxon>Caryophyllales</taxon>
        <taxon>Caryophyllaceae</taxon>
        <taxon>Caryophylleae</taxon>
        <taxon>Saponaria</taxon>
    </lineage>
</organism>
<keyword evidence="4" id="KW-0653">Protein transport</keyword>
<dbReference type="InterPro" id="IPR005225">
    <property type="entry name" value="Small_GTP-bd"/>
</dbReference>
<keyword evidence="5" id="KW-0342">GTP-binding</keyword>
<dbReference type="SUPFAM" id="SSF52540">
    <property type="entry name" value="P-loop containing nucleoside triphosphate hydrolases"/>
    <property type="match status" value="1"/>
</dbReference>
<dbReference type="SMART" id="SM00174">
    <property type="entry name" value="RHO"/>
    <property type="match status" value="1"/>
</dbReference>
<dbReference type="GO" id="GO:0015031">
    <property type="term" value="P:protein transport"/>
    <property type="evidence" value="ECO:0007669"/>
    <property type="project" value="UniProtKB-KW"/>
</dbReference>
<name>A0AAW1HRE0_SAPOF</name>
<dbReference type="Gene3D" id="3.40.50.300">
    <property type="entry name" value="P-loop containing nucleotide triphosphate hydrolases"/>
    <property type="match status" value="1"/>
</dbReference>
<dbReference type="EMBL" id="JBDFQZ010000011">
    <property type="protein sequence ID" value="KAK9678700.1"/>
    <property type="molecule type" value="Genomic_DNA"/>
</dbReference>
<dbReference type="PROSITE" id="PS51420">
    <property type="entry name" value="RHO"/>
    <property type="match status" value="1"/>
</dbReference>
<dbReference type="InterPro" id="IPR001806">
    <property type="entry name" value="Small_GTPase"/>
</dbReference>
<keyword evidence="2" id="KW-0488">Methylation</keyword>